<dbReference type="AlphaFoldDB" id="X1VAN9"/>
<dbReference type="InterPro" id="IPR050789">
    <property type="entry name" value="Diverse_Enzym_Activities"/>
</dbReference>
<gene>
    <name evidence="2" type="ORF">S12H4_47869</name>
</gene>
<accession>X1VAN9</accession>
<dbReference type="InterPro" id="IPR012338">
    <property type="entry name" value="Beta-lactam/transpept-like"/>
</dbReference>
<dbReference type="SUPFAM" id="SSF56601">
    <property type="entry name" value="beta-lactamase/transpeptidase-like"/>
    <property type="match status" value="1"/>
</dbReference>
<feature type="domain" description="Beta-lactamase-related" evidence="1">
    <location>
        <begin position="9"/>
        <end position="244"/>
    </location>
</feature>
<feature type="non-terminal residue" evidence="2">
    <location>
        <position position="250"/>
    </location>
</feature>
<dbReference type="Pfam" id="PF00144">
    <property type="entry name" value="Beta-lactamase"/>
    <property type="match status" value="1"/>
</dbReference>
<dbReference type="Gene3D" id="3.40.710.10">
    <property type="entry name" value="DD-peptidase/beta-lactamase superfamily"/>
    <property type="match status" value="1"/>
</dbReference>
<dbReference type="PANTHER" id="PTHR43283:SF7">
    <property type="entry name" value="BETA-LACTAMASE-RELATED DOMAIN-CONTAINING PROTEIN"/>
    <property type="match status" value="1"/>
</dbReference>
<dbReference type="EMBL" id="BARW01029850">
    <property type="protein sequence ID" value="GAJ13912.1"/>
    <property type="molecule type" value="Genomic_DNA"/>
</dbReference>
<proteinExistence type="predicted"/>
<dbReference type="PANTHER" id="PTHR43283">
    <property type="entry name" value="BETA-LACTAMASE-RELATED"/>
    <property type="match status" value="1"/>
</dbReference>
<dbReference type="InterPro" id="IPR001466">
    <property type="entry name" value="Beta-lactam-related"/>
</dbReference>
<comment type="caution">
    <text evidence="2">The sequence shown here is derived from an EMBL/GenBank/DDBJ whole genome shotgun (WGS) entry which is preliminary data.</text>
</comment>
<evidence type="ECO:0000259" key="1">
    <source>
        <dbReference type="Pfam" id="PF00144"/>
    </source>
</evidence>
<sequence>HREEYHLHSLLVIRHGHIVADVYFYPFAPDMMHDLASVTKSFTATLLGIAIDKGYIERVQQPILEFFPERTVANLDANKEAITVEDLLTMRSGFKCINRPTEVTLFQMMANPDWIQFTLDLPMAEAPGTRFVYCSSNPHLLSGILRETTGLSTLAFAQKYLFEPLGISDVSWPSDSQGNNHGWGDMYLTPRDMAKLGYLYLHKGLWDGQQVLSPAWITAATSFQTNTQVSFADYGYLWWLMPSGEYYYAD</sequence>
<protein>
    <recommendedName>
        <fullName evidence="1">Beta-lactamase-related domain-containing protein</fullName>
    </recommendedName>
</protein>
<feature type="non-terminal residue" evidence="2">
    <location>
        <position position="1"/>
    </location>
</feature>
<name>X1VAN9_9ZZZZ</name>
<organism evidence="2">
    <name type="scientific">marine sediment metagenome</name>
    <dbReference type="NCBI Taxonomy" id="412755"/>
    <lineage>
        <taxon>unclassified sequences</taxon>
        <taxon>metagenomes</taxon>
        <taxon>ecological metagenomes</taxon>
    </lineage>
</organism>
<reference evidence="2" key="1">
    <citation type="journal article" date="2014" name="Front. Microbiol.">
        <title>High frequency of phylogenetically diverse reductive dehalogenase-homologous genes in deep subseafloor sedimentary metagenomes.</title>
        <authorList>
            <person name="Kawai M."/>
            <person name="Futagami T."/>
            <person name="Toyoda A."/>
            <person name="Takaki Y."/>
            <person name="Nishi S."/>
            <person name="Hori S."/>
            <person name="Arai W."/>
            <person name="Tsubouchi T."/>
            <person name="Morono Y."/>
            <person name="Uchiyama I."/>
            <person name="Ito T."/>
            <person name="Fujiyama A."/>
            <person name="Inagaki F."/>
            <person name="Takami H."/>
        </authorList>
    </citation>
    <scope>NUCLEOTIDE SEQUENCE</scope>
    <source>
        <strain evidence="2">Expedition CK06-06</strain>
    </source>
</reference>
<evidence type="ECO:0000313" key="2">
    <source>
        <dbReference type="EMBL" id="GAJ13912.1"/>
    </source>
</evidence>